<evidence type="ECO:0000256" key="3">
    <source>
        <dbReference type="ARBA" id="ARBA00022821"/>
    </source>
</evidence>
<comment type="similarity">
    <text evidence="1 7">Belongs to the cytochrome P450 family.</text>
</comment>
<keyword evidence="2 6" id="KW-0479">Metal-binding</keyword>
<dbReference type="PANTHER" id="PTHR47950:SF7">
    <property type="entry name" value="OS12G0196700 PROTEIN"/>
    <property type="match status" value="1"/>
</dbReference>
<evidence type="ECO:0000256" key="5">
    <source>
        <dbReference type="ARBA" id="ARBA00023004"/>
    </source>
</evidence>
<dbReference type="FunFam" id="1.10.630.10:FF:000007">
    <property type="entry name" value="Cytochrome P450 76C4"/>
    <property type="match status" value="1"/>
</dbReference>
<evidence type="ECO:0000313" key="10">
    <source>
        <dbReference type="Proteomes" id="UP001054889"/>
    </source>
</evidence>
<dbReference type="Gene3D" id="1.10.630.10">
    <property type="entry name" value="Cytochrome P450"/>
    <property type="match status" value="1"/>
</dbReference>
<dbReference type="GO" id="GO:0016709">
    <property type="term" value="F:oxidoreductase activity, acting on paired donors, with incorporation or reduction of molecular oxygen, NAD(P)H as one donor, and incorporation of one atom of oxygen"/>
    <property type="evidence" value="ECO:0007669"/>
    <property type="project" value="UniProtKB-ARBA"/>
</dbReference>
<organism evidence="9 10">
    <name type="scientific">Eleusine coracana subsp. coracana</name>
    <dbReference type="NCBI Taxonomy" id="191504"/>
    <lineage>
        <taxon>Eukaryota</taxon>
        <taxon>Viridiplantae</taxon>
        <taxon>Streptophyta</taxon>
        <taxon>Embryophyta</taxon>
        <taxon>Tracheophyta</taxon>
        <taxon>Spermatophyta</taxon>
        <taxon>Magnoliopsida</taxon>
        <taxon>Liliopsida</taxon>
        <taxon>Poales</taxon>
        <taxon>Poaceae</taxon>
        <taxon>PACMAD clade</taxon>
        <taxon>Chloridoideae</taxon>
        <taxon>Cynodonteae</taxon>
        <taxon>Eleusininae</taxon>
        <taxon>Eleusine</taxon>
    </lineage>
</organism>
<dbReference type="GO" id="GO:0005506">
    <property type="term" value="F:iron ion binding"/>
    <property type="evidence" value="ECO:0007669"/>
    <property type="project" value="InterPro"/>
</dbReference>
<sequence length="520" mass="58815">MGYGLSLGGLQYNIVLVIMAIIILLCLCALVIVFLSSYVITDNKYRHLPPGPWPLPVIGNILHLSKLPHRSLAHLAEHYGPLMTIRLGTSLCIVASSPSTAREILQRHNASLCGRNPADAWRGAGHGDNSIFVLQPHNKWRLLRRLGTTHLFSPRRLEVLQSLRQDAVRALLQDVLAESAAASGSLVSIRRVTYVAMVNLLWRAIFSNALDETTAQGLYDCMREAVTLIMTPNISDLFPVLAEADLQGVRRRMATLLPRGYQLIDRQIDQRLHARQFGSGNHTSRPNDFLDVMLDMWEEQQQHDSDVTINRDLMRVFFMDLFVGASDTSSNTIEWALAELLHSPKTMRNLQQELKMVLGSKAQVEDSDIDKLPYLQAVIKETLRLHPAVPVVSYRADATVQVHGYTIPARCNVMVNIWAIHHSADVWTEPHKFIPQRFLHKEADFFGRSFDYLPFGSGRHLCLGLPLAYRMLHMMLGSLLHQFEWMLPEQVERTSVDMTEKFGLVLSMRTPLLAIAKKKM</sequence>
<evidence type="ECO:0000256" key="7">
    <source>
        <dbReference type="RuleBase" id="RU000461"/>
    </source>
</evidence>
<keyword evidence="5 6" id="KW-0408">Iron</keyword>
<dbReference type="GO" id="GO:0006952">
    <property type="term" value="P:defense response"/>
    <property type="evidence" value="ECO:0007669"/>
    <property type="project" value="UniProtKB-KW"/>
</dbReference>
<keyword evidence="10" id="KW-1185">Reference proteome</keyword>
<evidence type="ECO:0000313" key="9">
    <source>
        <dbReference type="EMBL" id="GJM84448.1"/>
    </source>
</evidence>
<comment type="caution">
    <text evidence="9">The sequence shown here is derived from an EMBL/GenBank/DDBJ whole genome shotgun (WGS) entry which is preliminary data.</text>
</comment>
<keyword evidence="4 7" id="KW-0560">Oxidoreductase</keyword>
<dbReference type="EMBL" id="BQKI01000001">
    <property type="protein sequence ID" value="GJM84448.1"/>
    <property type="molecule type" value="Genomic_DNA"/>
</dbReference>
<dbReference type="PANTHER" id="PTHR47950">
    <property type="entry name" value="CYTOCHROME P450, FAMILY 76, SUBFAMILY C, POLYPEPTIDE 5-RELATED"/>
    <property type="match status" value="1"/>
</dbReference>
<evidence type="ECO:0000256" key="1">
    <source>
        <dbReference type="ARBA" id="ARBA00010617"/>
    </source>
</evidence>
<keyword evidence="8" id="KW-0812">Transmembrane</keyword>
<keyword evidence="7" id="KW-0503">Monooxygenase</keyword>
<dbReference type="PRINTS" id="PR00385">
    <property type="entry name" value="P450"/>
</dbReference>
<dbReference type="Pfam" id="PF00067">
    <property type="entry name" value="p450"/>
    <property type="match status" value="1"/>
</dbReference>
<evidence type="ECO:0000256" key="2">
    <source>
        <dbReference type="ARBA" id="ARBA00022723"/>
    </source>
</evidence>
<dbReference type="Proteomes" id="UP001054889">
    <property type="component" value="Unassembled WGS sequence"/>
</dbReference>
<comment type="cofactor">
    <cofactor evidence="6">
        <name>heme</name>
        <dbReference type="ChEBI" id="CHEBI:30413"/>
    </cofactor>
</comment>
<feature type="binding site" description="axial binding residue" evidence="6">
    <location>
        <position position="462"/>
    </location>
    <ligand>
        <name>heme</name>
        <dbReference type="ChEBI" id="CHEBI:30413"/>
    </ligand>
    <ligandPart>
        <name>Fe</name>
        <dbReference type="ChEBI" id="CHEBI:18248"/>
    </ligandPart>
</feature>
<keyword evidence="3" id="KW-0611">Plant defense</keyword>
<accession>A0AAV5BB54</accession>
<gene>
    <name evidence="9" type="primary">ga00118</name>
    <name evidence="9" type="ORF">PR202_ga00118</name>
</gene>
<protein>
    <submittedName>
        <fullName evidence="9">Uncharacterized protein</fullName>
    </submittedName>
</protein>
<proteinExistence type="inferred from homology"/>
<dbReference type="PROSITE" id="PS00086">
    <property type="entry name" value="CYTOCHROME_P450"/>
    <property type="match status" value="1"/>
</dbReference>
<evidence type="ECO:0000256" key="4">
    <source>
        <dbReference type="ARBA" id="ARBA00023002"/>
    </source>
</evidence>
<reference evidence="9" key="1">
    <citation type="journal article" date="2018" name="DNA Res.">
        <title>Multiple hybrid de novo genome assembly of finger millet, an orphan allotetraploid crop.</title>
        <authorList>
            <person name="Hatakeyama M."/>
            <person name="Aluri S."/>
            <person name="Balachadran M.T."/>
            <person name="Sivarajan S.R."/>
            <person name="Patrignani A."/>
            <person name="Gruter S."/>
            <person name="Poveda L."/>
            <person name="Shimizu-Inatsugi R."/>
            <person name="Baeten J."/>
            <person name="Francoijs K.J."/>
            <person name="Nataraja K.N."/>
            <person name="Reddy Y.A.N."/>
            <person name="Phadnis S."/>
            <person name="Ravikumar R.L."/>
            <person name="Schlapbach R."/>
            <person name="Sreeman S.M."/>
            <person name="Shimizu K.K."/>
        </authorList>
    </citation>
    <scope>NUCLEOTIDE SEQUENCE</scope>
</reference>
<dbReference type="InterPro" id="IPR036396">
    <property type="entry name" value="Cyt_P450_sf"/>
</dbReference>
<dbReference type="SUPFAM" id="SSF48264">
    <property type="entry name" value="Cytochrome P450"/>
    <property type="match status" value="1"/>
</dbReference>
<keyword evidence="6 7" id="KW-0349">Heme</keyword>
<dbReference type="AlphaFoldDB" id="A0AAV5BB54"/>
<evidence type="ECO:0000256" key="6">
    <source>
        <dbReference type="PIRSR" id="PIRSR602401-1"/>
    </source>
</evidence>
<dbReference type="GO" id="GO:0020037">
    <property type="term" value="F:heme binding"/>
    <property type="evidence" value="ECO:0007669"/>
    <property type="project" value="InterPro"/>
</dbReference>
<dbReference type="CDD" id="cd11073">
    <property type="entry name" value="CYP76-like"/>
    <property type="match status" value="1"/>
</dbReference>
<dbReference type="InterPro" id="IPR017972">
    <property type="entry name" value="Cyt_P450_CS"/>
</dbReference>
<evidence type="ECO:0000256" key="8">
    <source>
        <dbReference type="SAM" id="Phobius"/>
    </source>
</evidence>
<dbReference type="PRINTS" id="PR00463">
    <property type="entry name" value="EP450I"/>
</dbReference>
<name>A0AAV5BB54_ELECO</name>
<dbReference type="InterPro" id="IPR002401">
    <property type="entry name" value="Cyt_P450_E_grp-I"/>
</dbReference>
<keyword evidence="8" id="KW-0472">Membrane</keyword>
<keyword evidence="8" id="KW-1133">Transmembrane helix</keyword>
<dbReference type="InterPro" id="IPR001128">
    <property type="entry name" value="Cyt_P450"/>
</dbReference>
<reference evidence="9" key="2">
    <citation type="submission" date="2021-12" db="EMBL/GenBank/DDBJ databases">
        <title>Resequencing data analysis of finger millet.</title>
        <authorList>
            <person name="Hatakeyama M."/>
            <person name="Aluri S."/>
            <person name="Balachadran M.T."/>
            <person name="Sivarajan S.R."/>
            <person name="Poveda L."/>
            <person name="Shimizu-Inatsugi R."/>
            <person name="Schlapbach R."/>
            <person name="Sreeman S.M."/>
            <person name="Shimizu K.K."/>
        </authorList>
    </citation>
    <scope>NUCLEOTIDE SEQUENCE</scope>
</reference>
<dbReference type="GO" id="GO:0051502">
    <property type="term" value="P:diterpene phytoalexin biosynthetic process"/>
    <property type="evidence" value="ECO:0007669"/>
    <property type="project" value="UniProtKB-ARBA"/>
</dbReference>
<feature type="transmembrane region" description="Helical" evidence="8">
    <location>
        <begin position="12"/>
        <end position="40"/>
    </location>
</feature>